<name>U5QE73_GLOK1</name>
<gene>
    <name evidence="3" type="ORF">GKIL_0975</name>
</gene>
<dbReference type="STRING" id="1183438.GKIL_0975"/>
<evidence type="ECO:0000313" key="4">
    <source>
        <dbReference type="Proteomes" id="UP000017396"/>
    </source>
</evidence>
<dbReference type="RefSeq" id="WP_023172284.1">
    <property type="nucleotide sequence ID" value="NC_022600.1"/>
</dbReference>
<dbReference type="Gene3D" id="3.20.20.140">
    <property type="entry name" value="Metal-dependent hydrolases"/>
    <property type="match status" value="1"/>
</dbReference>
<dbReference type="InterPro" id="IPR032466">
    <property type="entry name" value="Metal_Hydrolase"/>
</dbReference>
<sequence length="344" mass="38859">MEGKIALEEHFSTELNNRYWDAKGEEGRNGRAYAQDIERRLLDPELCIAEMDRSGIELCIMSLTSPGVQGVIEPKQATELARSANNYAHSFIQKYPGRFASFAAVAMQNPEGAADELERAVSELGLKGALINGYSNIGPDEHVQYLDEEPARVFWERVSRLNVPVYLHPREPLPSQTRAIKGYPELVGSAWAFAYETASHAIRLMLSGLFDEYPNLQVILGHLGEGLPFMLPRMQHRLDEQRDGEKGSKAKRRASYYFGNNFWITTSGHFHSKPFLEAIEQMGEDRVLFSVDYPYEQMDMGGRWFDDMRLENVTKLKVGRENANKLFSLNLSPLSEQVAAGFGS</sequence>
<evidence type="ECO:0000259" key="2">
    <source>
        <dbReference type="Pfam" id="PF04909"/>
    </source>
</evidence>
<dbReference type="PATRIC" id="fig|1183438.3.peg.970"/>
<proteinExistence type="predicted"/>
<dbReference type="GO" id="GO:0019748">
    <property type="term" value="P:secondary metabolic process"/>
    <property type="evidence" value="ECO:0007669"/>
    <property type="project" value="TreeGrafter"/>
</dbReference>
<dbReference type="KEGG" id="glj:GKIL_0975"/>
<feature type="domain" description="Amidohydrolase-related" evidence="2">
    <location>
        <begin position="73"/>
        <end position="328"/>
    </location>
</feature>
<keyword evidence="1 3" id="KW-0456">Lyase</keyword>
<evidence type="ECO:0000256" key="1">
    <source>
        <dbReference type="ARBA" id="ARBA00023239"/>
    </source>
</evidence>
<evidence type="ECO:0000313" key="3">
    <source>
        <dbReference type="EMBL" id="AGY57221.1"/>
    </source>
</evidence>
<dbReference type="PANTHER" id="PTHR21240">
    <property type="entry name" value="2-AMINO-3-CARBOXYLMUCONATE-6-SEMIALDEHYDE DECARBOXYLASE"/>
    <property type="match status" value="1"/>
</dbReference>
<dbReference type="HOGENOM" id="CLU_039329_5_0_3"/>
<reference evidence="3 4" key="1">
    <citation type="journal article" date="2013" name="PLoS ONE">
        <title>Cultivation and Complete Genome Sequencing of Gloeobacter kilaueensis sp. nov., from a Lava Cave in Kilauea Caldera, Hawai'i.</title>
        <authorList>
            <person name="Saw J.H."/>
            <person name="Schatz M."/>
            <person name="Brown M.V."/>
            <person name="Kunkel D.D."/>
            <person name="Foster J.S."/>
            <person name="Shick H."/>
            <person name="Christensen S."/>
            <person name="Hou S."/>
            <person name="Wan X."/>
            <person name="Donachie S.P."/>
        </authorList>
    </citation>
    <scope>NUCLEOTIDE SEQUENCE [LARGE SCALE GENOMIC DNA]</scope>
    <source>
        <strain evidence="4">JS</strain>
    </source>
</reference>
<dbReference type="SUPFAM" id="SSF51556">
    <property type="entry name" value="Metallo-dependent hydrolases"/>
    <property type="match status" value="1"/>
</dbReference>
<dbReference type="OrthoDB" id="9777673at2"/>
<dbReference type="InterPro" id="IPR032465">
    <property type="entry name" value="ACMSD"/>
</dbReference>
<dbReference type="GO" id="GO:0005829">
    <property type="term" value="C:cytosol"/>
    <property type="evidence" value="ECO:0007669"/>
    <property type="project" value="TreeGrafter"/>
</dbReference>
<dbReference type="InterPro" id="IPR006680">
    <property type="entry name" value="Amidohydro-rel"/>
</dbReference>
<dbReference type="EC" id="4.1.1.46" evidence="3"/>
<dbReference type="eggNOG" id="COG2159">
    <property type="taxonomic scope" value="Bacteria"/>
</dbReference>
<dbReference type="EMBL" id="CP003587">
    <property type="protein sequence ID" value="AGY57221.1"/>
    <property type="molecule type" value="Genomic_DNA"/>
</dbReference>
<keyword evidence="4" id="KW-1185">Reference proteome</keyword>
<dbReference type="GO" id="GO:0050150">
    <property type="term" value="F:o-pyrocatechuate decarboxylase activity"/>
    <property type="evidence" value="ECO:0007669"/>
    <property type="project" value="UniProtKB-EC"/>
</dbReference>
<accession>U5QE73</accession>
<dbReference type="Pfam" id="PF04909">
    <property type="entry name" value="Amidohydro_2"/>
    <property type="match status" value="1"/>
</dbReference>
<dbReference type="AlphaFoldDB" id="U5QE73"/>
<dbReference type="PANTHER" id="PTHR21240:SF31">
    <property type="entry name" value="AMIDOHYDROLASE FAMILY PROTEIN (AFU_ORTHOLOGUE AFUA_7G05840)"/>
    <property type="match status" value="1"/>
</dbReference>
<organism evidence="3 4">
    <name type="scientific">Gloeobacter kilaueensis (strain ATCC BAA-2537 / CCAP 1431/1 / ULC 316 / JS1)</name>
    <dbReference type="NCBI Taxonomy" id="1183438"/>
    <lineage>
        <taxon>Bacteria</taxon>
        <taxon>Bacillati</taxon>
        <taxon>Cyanobacteriota</taxon>
        <taxon>Cyanophyceae</taxon>
        <taxon>Gloeobacterales</taxon>
        <taxon>Gloeobacteraceae</taxon>
        <taxon>Gloeobacter</taxon>
    </lineage>
</organism>
<dbReference type="GO" id="GO:0016787">
    <property type="term" value="F:hydrolase activity"/>
    <property type="evidence" value="ECO:0007669"/>
    <property type="project" value="InterPro"/>
</dbReference>
<dbReference type="Proteomes" id="UP000017396">
    <property type="component" value="Chromosome"/>
</dbReference>
<protein>
    <submittedName>
        <fullName evidence="3">2,3-dihydroxybenzoate decarboxylase</fullName>
        <ecNumber evidence="3">4.1.1.46</ecNumber>
    </submittedName>
</protein>